<accession>A0ABX2G0M6</accession>
<dbReference type="Proteomes" id="UP001516061">
    <property type="component" value="Unassembled WGS sequence"/>
</dbReference>
<comment type="caution">
    <text evidence="1">The sequence shown here is derived from an EMBL/GenBank/DDBJ whole genome shotgun (WGS) entry which is preliminary data.</text>
</comment>
<sequence>MEGLIVWLGGADAQRAPVAPAGWRTERWARLPDSAEVARLPKVDVLVVDEHGFDAGDGDATRLLELRLHQPQTCWIVTWRCPSTAPALLEQLERYRVQAAVSPDIDELALGRVLRALDSGDLWLPRSVLQTLYLRARQAHTQALMALAGRARDSDEAQDAREQQIRALQRGGLSHKEISRTLGMSLHVVRRHLSGTAGHG</sequence>
<evidence type="ECO:0000313" key="1">
    <source>
        <dbReference type="EMBL" id="NRT55845.1"/>
    </source>
</evidence>
<name>A0ABX2G0M6_9BURK</name>
<dbReference type="InterPro" id="IPR016032">
    <property type="entry name" value="Sig_transdc_resp-reg_C-effctor"/>
</dbReference>
<dbReference type="Gene3D" id="1.10.10.10">
    <property type="entry name" value="Winged helix-like DNA-binding domain superfamily/Winged helix DNA-binding domain"/>
    <property type="match status" value="1"/>
</dbReference>
<evidence type="ECO:0000313" key="2">
    <source>
        <dbReference type="Proteomes" id="UP001516061"/>
    </source>
</evidence>
<dbReference type="EMBL" id="JABSNM010000005">
    <property type="protein sequence ID" value="NRT55845.1"/>
    <property type="molecule type" value="Genomic_DNA"/>
</dbReference>
<keyword evidence="2" id="KW-1185">Reference proteome</keyword>
<dbReference type="RefSeq" id="WP_173804811.1">
    <property type="nucleotide sequence ID" value="NZ_JABSNM010000005.1"/>
</dbReference>
<dbReference type="GO" id="GO:0003677">
    <property type="term" value="F:DNA binding"/>
    <property type="evidence" value="ECO:0007669"/>
    <property type="project" value="UniProtKB-KW"/>
</dbReference>
<proteinExistence type="predicted"/>
<dbReference type="InterPro" id="IPR036388">
    <property type="entry name" value="WH-like_DNA-bd_sf"/>
</dbReference>
<protein>
    <submittedName>
        <fullName evidence="1">DNA-binding NarL/FixJ family response regulator</fullName>
    </submittedName>
</protein>
<organism evidence="1 2">
    <name type="scientific">Sphaerotilus uruguayifluvii</name>
    <dbReference type="NCBI Taxonomy" id="2735897"/>
    <lineage>
        <taxon>Bacteria</taxon>
        <taxon>Pseudomonadati</taxon>
        <taxon>Pseudomonadota</taxon>
        <taxon>Betaproteobacteria</taxon>
        <taxon>Burkholderiales</taxon>
        <taxon>Sphaerotilaceae</taxon>
        <taxon>Sphaerotilus</taxon>
    </lineage>
</organism>
<keyword evidence="1" id="KW-0238">DNA-binding</keyword>
<gene>
    <name evidence="1" type="ORF">HNQ01_001575</name>
</gene>
<reference evidence="1 2" key="1">
    <citation type="submission" date="2020-05" db="EMBL/GenBank/DDBJ databases">
        <title>Genomic Encyclopedia of Type Strains, Phase IV (KMG-V): Genome sequencing to study the core and pangenomes of soil and plant-associated prokaryotes.</title>
        <authorList>
            <person name="Whitman W."/>
        </authorList>
    </citation>
    <scope>NUCLEOTIDE SEQUENCE [LARGE SCALE GENOMIC DNA]</scope>
    <source>
        <strain evidence="1 2">C29</strain>
    </source>
</reference>
<dbReference type="SUPFAM" id="SSF46894">
    <property type="entry name" value="C-terminal effector domain of the bipartite response regulators"/>
    <property type="match status" value="1"/>
</dbReference>